<dbReference type="InterPro" id="IPR036188">
    <property type="entry name" value="FAD/NAD-bd_sf"/>
</dbReference>
<dbReference type="InterPro" id="IPR006076">
    <property type="entry name" value="FAD-dep_OxRdtase"/>
</dbReference>
<proteinExistence type="predicted"/>
<dbReference type="PANTHER" id="PTHR13847:SF287">
    <property type="entry name" value="FAD-DEPENDENT OXIDOREDUCTASE DOMAIN-CONTAINING PROTEIN 1"/>
    <property type="match status" value="1"/>
</dbReference>
<dbReference type="SUPFAM" id="SSF54373">
    <property type="entry name" value="FAD-linked reductases, C-terminal domain"/>
    <property type="match status" value="1"/>
</dbReference>
<dbReference type="PANTHER" id="PTHR13847">
    <property type="entry name" value="SARCOSINE DEHYDROGENASE-RELATED"/>
    <property type="match status" value="1"/>
</dbReference>
<organism evidence="3 4">
    <name type="scientific">Muricoccus pecuniae</name>
    <dbReference type="NCBI Taxonomy" id="693023"/>
    <lineage>
        <taxon>Bacteria</taxon>
        <taxon>Pseudomonadati</taxon>
        <taxon>Pseudomonadota</taxon>
        <taxon>Alphaproteobacteria</taxon>
        <taxon>Acetobacterales</taxon>
        <taxon>Roseomonadaceae</taxon>
        <taxon>Muricoccus</taxon>
    </lineage>
</organism>
<dbReference type="SUPFAM" id="SSF51905">
    <property type="entry name" value="FAD/NAD(P)-binding domain"/>
    <property type="match status" value="1"/>
</dbReference>
<dbReference type="Gene3D" id="3.50.50.60">
    <property type="entry name" value="FAD/NAD(P)-binding domain"/>
    <property type="match status" value="1"/>
</dbReference>
<evidence type="ECO:0000313" key="4">
    <source>
        <dbReference type="Proteomes" id="UP000580654"/>
    </source>
</evidence>
<keyword evidence="4" id="KW-1185">Reference proteome</keyword>
<comment type="caution">
    <text evidence="3">The sequence shown here is derived from an EMBL/GenBank/DDBJ whole genome shotgun (WGS) entry which is preliminary data.</text>
</comment>
<dbReference type="AlphaFoldDB" id="A0A840YGC1"/>
<name>A0A840YGC1_9PROT</name>
<evidence type="ECO:0000313" key="3">
    <source>
        <dbReference type="EMBL" id="MBB5695427.1"/>
    </source>
</evidence>
<dbReference type="RefSeq" id="WP_184520631.1">
    <property type="nucleotide sequence ID" value="NZ_JACIJD010000018.1"/>
</dbReference>
<protein>
    <submittedName>
        <fullName evidence="3">Glycine/D-amino acid oxidase-like deaminating enzyme</fullName>
    </submittedName>
</protein>
<dbReference type="Gene3D" id="3.30.9.10">
    <property type="entry name" value="D-Amino Acid Oxidase, subunit A, domain 2"/>
    <property type="match status" value="1"/>
</dbReference>
<keyword evidence="1" id="KW-0560">Oxidoreductase</keyword>
<dbReference type="Proteomes" id="UP000580654">
    <property type="component" value="Unassembled WGS sequence"/>
</dbReference>
<sequence>MSVTHDVIVVGGGLVGTAIAYGLQKRGLSTVLLDEGDVAHRASRGNFGLVWVQSKGLGAPHYQRWTRGSAEAWPSLATELAERTGLDTALHQPGGIHICLSEEEFEQRAVYMAQLQREAGNLGMEYRMLNHAETAEMLPGIGRAVVGSSWTPYDGHASPLYLLRALHTAFRDAGGTYRPNAGVSEGTAAPRDFSVQAGGETHRAPRIVLAAGLGNAALAPRFGLEAPVRPQRGQVLVTERTRQLLPMPTTSIRQTDEGSVMIGDSKEEAGYDSLTQTPELMRGMAQRAVLTFPWIAELNIVRAWSALRVMAPDGLPIYDESGRFPGAFTANCHSGVTLAGAHADILAPMIAAGELPPEMAPFSARRFHDVRSAA</sequence>
<dbReference type="GO" id="GO:0016491">
    <property type="term" value="F:oxidoreductase activity"/>
    <property type="evidence" value="ECO:0007669"/>
    <property type="project" value="UniProtKB-KW"/>
</dbReference>
<dbReference type="Pfam" id="PF01266">
    <property type="entry name" value="DAO"/>
    <property type="match status" value="1"/>
</dbReference>
<dbReference type="EMBL" id="JACIJD010000018">
    <property type="protein sequence ID" value="MBB5695427.1"/>
    <property type="molecule type" value="Genomic_DNA"/>
</dbReference>
<evidence type="ECO:0000256" key="1">
    <source>
        <dbReference type="ARBA" id="ARBA00023002"/>
    </source>
</evidence>
<reference evidence="3 4" key="1">
    <citation type="submission" date="2020-08" db="EMBL/GenBank/DDBJ databases">
        <title>Genomic Encyclopedia of Type Strains, Phase IV (KMG-IV): sequencing the most valuable type-strain genomes for metagenomic binning, comparative biology and taxonomic classification.</title>
        <authorList>
            <person name="Goeker M."/>
        </authorList>
    </citation>
    <scope>NUCLEOTIDE SEQUENCE [LARGE SCALE GENOMIC DNA]</scope>
    <source>
        <strain evidence="3 4">DSM 25622</strain>
    </source>
</reference>
<accession>A0A840YGC1</accession>
<evidence type="ECO:0000259" key="2">
    <source>
        <dbReference type="Pfam" id="PF01266"/>
    </source>
</evidence>
<dbReference type="GO" id="GO:0005737">
    <property type="term" value="C:cytoplasm"/>
    <property type="evidence" value="ECO:0007669"/>
    <property type="project" value="TreeGrafter"/>
</dbReference>
<feature type="domain" description="FAD dependent oxidoreductase" evidence="2">
    <location>
        <begin position="6"/>
        <end position="347"/>
    </location>
</feature>
<gene>
    <name evidence="3" type="ORF">FHS87_003486</name>
</gene>